<dbReference type="EMBL" id="FXTB01000009">
    <property type="protein sequence ID" value="SMO82698.1"/>
    <property type="molecule type" value="Genomic_DNA"/>
</dbReference>
<organism evidence="3 4">
    <name type="scientific">Saccharicrinis carchari</name>
    <dbReference type="NCBI Taxonomy" id="1168039"/>
    <lineage>
        <taxon>Bacteria</taxon>
        <taxon>Pseudomonadati</taxon>
        <taxon>Bacteroidota</taxon>
        <taxon>Bacteroidia</taxon>
        <taxon>Marinilabiliales</taxon>
        <taxon>Marinilabiliaceae</taxon>
        <taxon>Saccharicrinis</taxon>
    </lineage>
</organism>
<dbReference type="AlphaFoldDB" id="A0A521EFN5"/>
<dbReference type="SUPFAM" id="SSF53335">
    <property type="entry name" value="S-adenosyl-L-methionine-dependent methyltransferases"/>
    <property type="match status" value="1"/>
</dbReference>
<dbReference type="Gene3D" id="3.40.50.150">
    <property type="entry name" value="Vaccinia Virus protein VP39"/>
    <property type="match status" value="1"/>
</dbReference>
<evidence type="ECO:0000259" key="2">
    <source>
        <dbReference type="Pfam" id="PF13649"/>
    </source>
</evidence>
<gene>
    <name evidence="3" type="ORF">SAMN06265379_1091</name>
</gene>
<accession>A0A521EFN5</accession>
<keyword evidence="1 3" id="KW-0808">Transferase</keyword>
<evidence type="ECO:0000256" key="1">
    <source>
        <dbReference type="ARBA" id="ARBA00022679"/>
    </source>
</evidence>
<name>A0A521EFN5_SACCC</name>
<dbReference type="GO" id="GO:0032259">
    <property type="term" value="P:methylation"/>
    <property type="evidence" value="ECO:0007669"/>
    <property type="project" value="UniProtKB-KW"/>
</dbReference>
<keyword evidence="4" id="KW-1185">Reference proteome</keyword>
<evidence type="ECO:0000313" key="4">
    <source>
        <dbReference type="Proteomes" id="UP000319040"/>
    </source>
</evidence>
<dbReference type="PANTHER" id="PTHR43861:SF3">
    <property type="entry name" value="PUTATIVE (AFU_ORTHOLOGUE AFUA_2G14390)-RELATED"/>
    <property type="match status" value="1"/>
</dbReference>
<dbReference type="Proteomes" id="UP000319040">
    <property type="component" value="Unassembled WGS sequence"/>
</dbReference>
<dbReference type="OrthoDB" id="9804312at2"/>
<dbReference type="RefSeq" id="WP_142534208.1">
    <property type="nucleotide sequence ID" value="NZ_FXTB01000009.1"/>
</dbReference>
<dbReference type="InterPro" id="IPR029063">
    <property type="entry name" value="SAM-dependent_MTases_sf"/>
</dbReference>
<reference evidence="3 4" key="1">
    <citation type="submission" date="2017-05" db="EMBL/GenBank/DDBJ databases">
        <authorList>
            <person name="Varghese N."/>
            <person name="Submissions S."/>
        </authorList>
    </citation>
    <scope>NUCLEOTIDE SEQUENCE [LARGE SCALE GENOMIC DNA]</scope>
    <source>
        <strain evidence="3 4">DSM 27040</strain>
    </source>
</reference>
<dbReference type="InterPro" id="IPR041698">
    <property type="entry name" value="Methyltransf_25"/>
</dbReference>
<dbReference type="CDD" id="cd02440">
    <property type="entry name" value="AdoMet_MTases"/>
    <property type="match status" value="1"/>
</dbReference>
<dbReference type="GO" id="GO:0008168">
    <property type="term" value="F:methyltransferase activity"/>
    <property type="evidence" value="ECO:0007669"/>
    <property type="project" value="UniProtKB-KW"/>
</dbReference>
<protein>
    <submittedName>
        <fullName evidence="3">Methyltransferase domain-containing protein</fullName>
    </submittedName>
</protein>
<dbReference type="PANTHER" id="PTHR43861">
    <property type="entry name" value="TRANS-ACONITATE 2-METHYLTRANSFERASE-RELATED"/>
    <property type="match status" value="1"/>
</dbReference>
<feature type="domain" description="Methyltransferase" evidence="2">
    <location>
        <begin position="40"/>
        <end position="128"/>
    </location>
</feature>
<dbReference type="Pfam" id="PF13649">
    <property type="entry name" value="Methyltransf_25"/>
    <property type="match status" value="1"/>
</dbReference>
<sequence length="198" mass="22111">MKSFWNERYASEEYIYGTQPNPQVKSFIDSIPAGRILFPGEGEGRNAIYAAMRNWDVVALDQSSVAKNKAKKLAAKYGVSFEYLLGDITETNLQPQSFDAVALSFFHLPPQLRKEIHTFLASLVKAGGRLFVVGFSKEQIHYNSGGPGNIDMLYSTSMLANDFVDFKIIRNVEFISQLNEGDGHYGPASLIEFEAIKI</sequence>
<evidence type="ECO:0000313" key="3">
    <source>
        <dbReference type="EMBL" id="SMO82698.1"/>
    </source>
</evidence>
<keyword evidence="3" id="KW-0489">Methyltransferase</keyword>
<proteinExistence type="predicted"/>